<evidence type="ECO:0000256" key="4">
    <source>
        <dbReference type="ARBA" id="ARBA00022670"/>
    </source>
</evidence>
<gene>
    <name evidence="15" type="ORF">G2W53_031456</name>
</gene>
<dbReference type="PROSITE" id="PS51892">
    <property type="entry name" value="SUBTILASE"/>
    <property type="match status" value="1"/>
</dbReference>
<evidence type="ECO:0000259" key="13">
    <source>
        <dbReference type="Pfam" id="PF05922"/>
    </source>
</evidence>
<feature type="domain" description="Peptidase S8/S53" evidence="12">
    <location>
        <begin position="139"/>
        <end position="581"/>
    </location>
</feature>
<feature type="signal peptide" evidence="11">
    <location>
        <begin position="1"/>
        <end position="28"/>
    </location>
</feature>
<dbReference type="PRINTS" id="PR00723">
    <property type="entry name" value="SUBTILISIN"/>
</dbReference>
<dbReference type="InterPro" id="IPR023828">
    <property type="entry name" value="Peptidase_S8_Ser-AS"/>
</dbReference>
<evidence type="ECO:0000256" key="9">
    <source>
        <dbReference type="PIRSR" id="PIRSR615500-1"/>
    </source>
</evidence>
<dbReference type="AlphaFoldDB" id="A0A834TAT2"/>
<dbReference type="InterPro" id="IPR034197">
    <property type="entry name" value="Peptidases_S8_3"/>
</dbReference>
<dbReference type="InterPro" id="IPR037045">
    <property type="entry name" value="S8pro/Inhibitor_I9_sf"/>
</dbReference>
<keyword evidence="3" id="KW-0964">Secreted</keyword>
<evidence type="ECO:0000256" key="8">
    <source>
        <dbReference type="ARBA" id="ARBA00023180"/>
    </source>
</evidence>
<dbReference type="OrthoDB" id="206201at2759"/>
<dbReference type="Gene3D" id="2.60.40.2310">
    <property type="match status" value="1"/>
</dbReference>
<dbReference type="PROSITE" id="PS00138">
    <property type="entry name" value="SUBTILASE_SER"/>
    <property type="match status" value="1"/>
</dbReference>
<evidence type="ECO:0000256" key="11">
    <source>
        <dbReference type="SAM" id="SignalP"/>
    </source>
</evidence>
<feature type="active site" description="Charge relay system" evidence="9 10">
    <location>
        <position position="148"/>
    </location>
</feature>
<feature type="active site" description="Charge relay system" evidence="9 10">
    <location>
        <position position="219"/>
    </location>
</feature>
<evidence type="ECO:0000256" key="2">
    <source>
        <dbReference type="ARBA" id="ARBA00011073"/>
    </source>
</evidence>
<dbReference type="Proteomes" id="UP000634136">
    <property type="component" value="Unassembled WGS sequence"/>
</dbReference>
<evidence type="ECO:0000259" key="14">
    <source>
        <dbReference type="Pfam" id="PF17766"/>
    </source>
</evidence>
<keyword evidence="5 11" id="KW-0732">Signal</keyword>
<keyword evidence="8" id="KW-0325">Glycoprotein</keyword>
<dbReference type="CDD" id="cd02120">
    <property type="entry name" value="PA_subtilisin_like"/>
    <property type="match status" value="1"/>
</dbReference>
<dbReference type="GO" id="GO:0004252">
    <property type="term" value="F:serine-type endopeptidase activity"/>
    <property type="evidence" value="ECO:0007669"/>
    <property type="project" value="UniProtKB-UniRule"/>
</dbReference>
<dbReference type="Gene3D" id="3.40.50.200">
    <property type="entry name" value="Peptidase S8/S53 domain"/>
    <property type="match status" value="1"/>
</dbReference>
<evidence type="ECO:0000259" key="12">
    <source>
        <dbReference type="Pfam" id="PF00082"/>
    </source>
</evidence>
<reference evidence="15" key="1">
    <citation type="submission" date="2020-09" db="EMBL/GenBank/DDBJ databases">
        <title>Genome-Enabled Discovery of Anthraquinone Biosynthesis in Senna tora.</title>
        <authorList>
            <person name="Kang S.-H."/>
            <person name="Pandey R.P."/>
            <person name="Lee C.-M."/>
            <person name="Sim J.-S."/>
            <person name="Jeong J.-T."/>
            <person name="Choi B.-S."/>
            <person name="Jung M."/>
            <person name="Ginzburg D."/>
            <person name="Zhao K."/>
            <person name="Won S.Y."/>
            <person name="Oh T.-J."/>
            <person name="Yu Y."/>
            <person name="Kim N.-H."/>
            <person name="Lee O.R."/>
            <person name="Lee T.-H."/>
            <person name="Bashyal P."/>
            <person name="Kim T.-S."/>
            <person name="Lee W.-H."/>
            <person name="Kawkins C."/>
            <person name="Kim C.-K."/>
            <person name="Kim J.S."/>
            <person name="Ahn B.O."/>
            <person name="Rhee S.Y."/>
            <person name="Sohng J.K."/>
        </authorList>
    </citation>
    <scope>NUCLEOTIDE SEQUENCE</scope>
    <source>
        <tissue evidence="15">Leaf</tissue>
    </source>
</reference>
<feature type="chain" id="PRO_5032909577" evidence="11">
    <location>
        <begin position="29"/>
        <end position="803"/>
    </location>
</feature>
<keyword evidence="7 10" id="KW-0720">Serine protease</keyword>
<dbReference type="InterPro" id="IPR010259">
    <property type="entry name" value="S8pro/Inhibitor_I9"/>
</dbReference>
<evidence type="ECO:0000256" key="6">
    <source>
        <dbReference type="ARBA" id="ARBA00022801"/>
    </source>
</evidence>
<comment type="subcellular location">
    <subcellularLocation>
        <location evidence="1">Secreted</location>
    </subcellularLocation>
</comment>
<sequence>MGMATHVGMLCLWLLCIPICLHLASTSAQSHNYMIHMDLAAMPKAFSNQHTWYLATLSSVAASLNSDPSSVSSKLIYSYQNVMNGFSANLSPDELQAMKSCPGYISSIPDMTIKHDTTHSPHFLGLNPVGGAWPVSKYGQGMIIGLVDTGIWPESPSFGDQGMSEIPSRWKGKCESGAQFDSSLCNKKLIGARFFNKGLLSQYPQAFLGVNSTRDTDGHGTHTSTTAAGSIVEGASFFGYASGFATGMAPAAHVAMYKAVWEDGAYISDIIAAIDSAIEDGVDVISMSLGLHDKSLHADPIAIATFAAMEKGIFVSASAGNNGPLLETMHNGIPWLITVAASTLDRQFHGTLTLNDQVTLTGLSLYPGNFSAAQIPLVFMGLCDDMEKLIQVRSKIVVCENVDKPTLWNQFQNLTAAKVVGGVIISNNTLVRYIFEPSPFPCIFLSVQVGEIVKNFIKSSAEPKASIVLKITDLGTAPAPCVDHYSSRGPSKSCPFVLKPDVTAPGTLILAAWPRNIPVTDWNLHEELFYNDFNLLTGTSMSCPHVAGVAALVKEAHPDWSPAAIRSAIMTTSSILDNTFGLIKDIGDDYKAATPLAVGAGHINPNRAIEPGLVYDAGIQDYVNLMCALNYTQKEIMVITRSAAYNCSNPSLDLNYPSFIAFFNASDSTSTSHATEFHRTVTHVGEGPTIYAANITEIEGFHVSVIPDTLTFMEKNQKLSYKLRIEGPTIKQEQVAFGHLSWLSMDLKYLVQSPIVMQCSVDCVVEESTISGRLLCSMTTVIWVSVMGTASSFLPRAKKFLLL</sequence>
<dbReference type="InterPro" id="IPR041469">
    <property type="entry name" value="Subtilisin-like_FN3"/>
</dbReference>
<protein>
    <submittedName>
        <fullName evidence="15">Subtilisin-like protease SBT1.9</fullName>
    </submittedName>
</protein>
<dbReference type="InterPro" id="IPR045051">
    <property type="entry name" value="SBT"/>
</dbReference>
<dbReference type="FunFam" id="3.30.70.80:FF:000003">
    <property type="entry name" value="Subtilisin-like protease SBT1.9"/>
    <property type="match status" value="1"/>
</dbReference>
<proteinExistence type="inferred from homology"/>
<dbReference type="SUPFAM" id="SSF52743">
    <property type="entry name" value="Subtilisin-like"/>
    <property type="match status" value="1"/>
</dbReference>
<name>A0A834TAT2_9FABA</name>
<evidence type="ECO:0000256" key="7">
    <source>
        <dbReference type="ARBA" id="ARBA00022825"/>
    </source>
</evidence>
<dbReference type="CDD" id="cd04852">
    <property type="entry name" value="Peptidases_S8_3"/>
    <property type="match status" value="1"/>
</dbReference>
<feature type="domain" description="Subtilisin-like protease fibronectin type-III" evidence="14">
    <location>
        <begin position="653"/>
        <end position="756"/>
    </location>
</feature>
<comment type="similarity">
    <text evidence="2 10">Belongs to the peptidase S8 family.</text>
</comment>
<evidence type="ECO:0000256" key="10">
    <source>
        <dbReference type="PROSITE-ProRule" id="PRU01240"/>
    </source>
</evidence>
<dbReference type="InterPro" id="IPR036852">
    <property type="entry name" value="Peptidase_S8/S53_dom_sf"/>
</dbReference>
<dbReference type="Gene3D" id="3.30.70.80">
    <property type="entry name" value="Peptidase S8 propeptide/proteinase inhibitor I9"/>
    <property type="match status" value="1"/>
</dbReference>
<evidence type="ECO:0000256" key="1">
    <source>
        <dbReference type="ARBA" id="ARBA00004613"/>
    </source>
</evidence>
<dbReference type="InterPro" id="IPR015500">
    <property type="entry name" value="Peptidase_S8_subtilisin-rel"/>
</dbReference>
<dbReference type="EMBL" id="JAAIUW010000009">
    <property type="protein sequence ID" value="KAF7817487.1"/>
    <property type="molecule type" value="Genomic_DNA"/>
</dbReference>
<keyword evidence="6 10" id="KW-0378">Hydrolase</keyword>
<evidence type="ECO:0000256" key="5">
    <source>
        <dbReference type="ARBA" id="ARBA00022729"/>
    </source>
</evidence>
<evidence type="ECO:0000313" key="16">
    <source>
        <dbReference type="Proteomes" id="UP000634136"/>
    </source>
</evidence>
<dbReference type="GO" id="GO:0005576">
    <property type="term" value="C:extracellular region"/>
    <property type="evidence" value="ECO:0007669"/>
    <property type="project" value="UniProtKB-SubCell"/>
</dbReference>
<dbReference type="GO" id="GO:0009609">
    <property type="term" value="P:response to symbiotic bacterium"/>
    <property type="evidence" value="ECO:0007669"/>
    <property type="project" value="UniProtKB-ARBA"/>
</dbReference>
<dbReference type="Pfam" id="PF17766">
    <property type="entry name" value="fn3_6"/>
    <property type="match status" value="1"/>
</dbReference>
<dbReference type="Pfam" id="PF00082">
    <property type="entry name" value="Peptidase_S8"/>
    <property type="match status" value="1"/>
</dbReference>
<evidence type="ECO:0000256" key="3">
    <source>
        <dbReference type="ARBA" id="ARBA00022525"/>
    </source>
</evidence>
<dbReference type="InterPro" id="IPR000209">
    <property type="entry name" value="Peptidase_S8/S53_dom"/>
</dbReference>
<keyword evidence="16" id="KW-1185">Reference proteome</keyword>
<comment type="caution">
    <text evidence="15">The sequence shown here is derived from an EMBL/GenBank/DDBJ whole genome shotgun (WGS) entry which is preliminary data.</text>
</comment>
<dbReference type="Gene3D" id="3.50.30.30">
    <property type="match status" value="1"/>
</dbReference>
<dbReference type="Pfam" id="PF05922">
    <property type="entry name" value="Inhibitor_I9"/>
    <property type="match status" value="1"/>
</dbReference>
<feature type="domain" description="Inhibitor I9" evidence="13">
    <location>
        <begin position="33"/>
        <end position="114"/>
    </location>
</feature>
<dbReference type="GO" id="GO:0006508">
    <property type="term" value="P:proteolysis"/>
    <property type="evidence" value="ECO:0007669"/>
    <property type="project" value="UniProtKB-KW"/>
</dbReference>
<dbReference type="FunFam" id="3.40.50.200:FF:000006">
    <property type="entry name" value="Subtilisin-like protease SBT1.5"/>
    <property type="match status" value="1"/>
</dbReference>
<organism evidence="15 16">
    <name type="scientific">Senna tora</name>
    <dbReference type="NCBI Taxonomy" id="362788"/>
    <lineage>
        <taxon>Eukaryota</taxon>
        <taxon>Viridiplantae</taxon>
        <taxon>Streptophyta</taxon>
        <taxon>Embryophyta</taxon>
        <taxon>Tracheophyta</taxon>
        <taxon>Spermatophyta</taxon>
        <taxon>Magnoliopsida</taxon>
        <taxon>eudicotyledons</taxon>
        <taxon>Gunneridae</taxon>
        <taxon>Pentapetalae</taxon>
        <taxon>rosids</taxon>
        <taxon>fabids</taxon>
        <taxon>Fabales</taxon>
        <taxon>Fabaceae</taxon>
        <taxon>Caesalpinioideae</taxon>
        <taxon>Cassia clade</taxon>
        <taxon>Senna</taxon>
    </lineage>
</organism>
<evidence type="ECO:0000313" key="15">
    <source>
        <dbReference type="EMBL" id="KAF7817487.1"/>
    </source>
</evidence>
<dbReference type="PANTHER" id="PTHR10795">
    <property type="entry name" value="PROPROTEIN CONVERTASE SUBTILISIN/KEXIN"/>
    <property type="match status" value="1"/>
</dbReference>
<accession>A0A834TAT2</accession>
<feature type="active site" description="Charge relay system" evidence="9 10">
    <location>
        <position position="540"/>
    </location>
</feature>
<keyword evidence="4 10" id="KW-0645">Protease</keyword>